<feature type="transmembrane region" description="Helical" evidence="3">
    <location>
        <begin position="613"/>
        <end position="631"/>
    </location>
</feature>
<evidence type="ECO:0000256" key="1">
    <source>
        <dbReference type="SAM" id="Coils"/>
    </source>
</evidence>
<feature type="transmembrane region" description="Helical" evidence="3">
    <location>
        <begin position="689"/>
        <end position="710"/>
    </location>
</feature>
<keyword evidence="5" id="KW-1185">Reference proteome</keyword>
<keyword evidence="3" id="KW-0472">Membrane</keyword>
<evidence type="ECO:0000256" key="2">
    <source>
        <dbReference type="SAM" id="MobiDB-lite"/>
    </source>
</evidence>
<keyword evidence="3" id="KW-0812">Transmembrane</keyword>
<gene>
    <name evidence="4" type="ORF">BGZ95_004741</name>
</gene>
<organism evidence="4 5">
    <name type="scientific">Linnemannia exigua</name>
    <dbReference type="NCBI Taxonomy" id="604196"/>
    <lineage>
        <taxon>Eukaryota</taxon>
        <taxon>Fungi</taxon>
        <taxon>Fungi incertae sedis</taxon>
        <taxon>Mucoromycota</taxon>
        <taxon>Mortierellomycotina</taxon>
        <taxon>Mortierellomycetes</taxon>
        <taxon>Mortierellales</taxon>
        <taxon>Mortierellaceae</taxon>
        <taxon>Linnemannia</taxon>
    </lineage>
</organism>
<proteinExistence type="predicted"/>
<feature type="coiled-coil region" evidence="1">
    <location>
        <begin position="390"/>
        <end position="441"/>
    </location>
</feature>
<protein>
    <submittedName>
        <fullName evidence="4">Uncharacterized protein</fullName>
    </submittedName>
</protein>
<evidence type="ECO:0000313" key="5">
    <source>
        <dbReference type="Proteomes" id="UP001194580"/>
    </source>
</evidence>
<feature type="compositionally biased region" description="Low complexity" evidence="2">
    <location>
        <begin position="475"/>
        <end position="526"/>
    </location>
</feature>
<dbReference type="AlphaFoldDB" id="A0AAD4H1I7"/>
<feature type="compositionally biased region" description="Acidic residues" evidence="2">
    <location>
        <begin position="70"/>
        <end position="79"/>
    </location>
</feature>
<dbReference type="Proteomes" id="UP001194580">
    <property type="component" value="Unassembled WGS sequence"/>
</dbReference>
<keyword evidence="3" id="KW-1133">Transmembrane helix</keyword>
<sequence length="780" mass="86854">MTVGVETVSTHTVKNDATTTIVTRTTTIVSEHQEILEEPKDSFPGVVENVRRTFRDYWFPFHHHHRHDDQDEDDDEETDTTQYRDPARWKANGVMRRAHDYWKTLTQDADEAAKELVIEAKKARDEAADEAKWAFLGFKKEAREAYEAADKKYKEALAAAERVHEEAHEKAQHKWFQMIDSTEKEVGEIKDQASEVTHRKWDRFKQAVNSLAYNPPKYGCYPSGSQYWFSTGPANINAWDCREIWDHPRRNDHSHVSIKSLPKKHLPLDKVHDTLTGLLSQAGLKAKHAPSATTFETGLKPVRDYYHGLLDRVSHADEKAIEELDAMVDKIKAKLNELKFYEEQTDSWLTSQWNAVVDNAGDHKDQYERVFKNTLKNVKNTRTEIYTSLLNSLQRSVNLARNNINEAVRATKDSADKSRVHKAIQDANDAFSATLKEAEAKIKAAPRNAYDNAIDAFHRDSAYLKAKLEHAAQVASKSASSASHHASKSGSSISHHASKSGASALHEASKSAASLSNQASKSASSAVHRVTGDAKNIANDAEAKFHSATDKARENYEQATASISSMWGSATNAPHHSSPVQKVKAGYHKTLNGVHRHWFSDVNDEPQELNVSSVYGSLLAVYFIYLAYRIWRAKGLSRMTNPKQKTISVVKNGDSLKGKGEHAATIEKYRVKPSAEDAIEQDRDSFGTVLLQFTSVVPVTMILLVLLELGGFSRGALHSLFIGLITGQLMQGGLFNDGLKMMGIIDGIHASGRDIGTYVSWGVLALAAIANAVKVLQAHA</sequence>
<reference evidence="4" key="1">
    <citation type="journal article" date="2020" name="Fungal Divers.">
        <title>Resolving the Mortierellaceae phylogeny through synthesis of multi-gene phylogenetics and phylogenomics.</title>
        <authorList>
            <person name="Vandepol N."/>
            <person name="Liber J."/>
            <person name="Desiro A."/>
            <person name="Na H."/>
            <person name="Kennedy M."/>
            <person name="Barry K."/>
            <person name="Grigoriev I.V."/>
            <person name="Miller A.N."/>
            <person name="O'Donnell K."/>
            <person name="Stajich J.E."/>
            <person name="Bonito G."/>
        </authorList>
    </citation>
    <scope>NUCLEOTIDE SEQUENCE</scope>
    <source>
        <strain evidence="4">NRRL 28262</strain>
    </source>
</reference>
<accession>A0AAD4H1I7</accession>
<keyword evidence="1" id="KW-0175">Coiled coil</keyword>
<dbReference type="EMBL" id="JAAAIL010002215">
    <property type="protein sequence ID" value="KAG0259212.1"/>
    <property type="molecule type" value="Genomic_DNA"/>
</dbReference>
<feature type="transmembrane region" description="Helical" evidence="3">
    <location>
        <begin position="716"/>
        <end position="735"/>
    </location>
</feature>
<evidence type="ECO:0000313" key="4">
    <source>
        <dbReference type="EMBL" id="KAG0259212.1"/>
    </source>
</evidence>
<name>A0AAD4H1I7_9FUNG</name>
<comment type="caution">
    <text evidence="4">The sequence shown here is derived from an EMBL/GenBank/DDBJ whole genome shotgun (WGS) entry which is preliminary data.</text>
</comment>
<evidence type="ECO:0000256" key="3">
    <source>
        <dbReference type="SAM" id="Phobius"/>
    </source>
</evidence>
<feature type="coiled-coil region" evidence="1">
    <location>
        <begin position="106"/>
        <end position="166"/>
    </location>
</feature>
<feature type="region of interest" description="Disordered" evidence="2">
    <location>
        <begin position="475"/>
        <end position="528"/>
    </location>
</feature>
<feature type="transmembrane region" description="Helical" evidence="3">
    <location>
        <begin position="755"/>
        <end position="773"/>
    </location>
</feature>
<feature type="region of interest" description="Disordered" evidence="2">
    <location>
        <begin position="65"/>
        <end position="84"/>
    </location>
</feature>